<evidence type="ECO:0000313" key="3">
    <source>
        <dbReference type="Proteomes" id="UP000195569"/>
    </source>
</evidence>
<keyword evidence="3" id="KW-1185">Reference proteome</keyword>
<protein>
    <submittedName>
        <fullName evidence="2">Uncharacterized protein</fullName>
    </submittedName>
</protein>
<evidence type="ECO:0000313" key="2">
    <source>
        <dbReference type="EMBL" id="SIT46062.1"/>
    </source>
</evidence>
<dbReference type="EMBL" id="CYGY02000050">
    <property type="protein sequence ID" value="SIT46062.1"/>
    <property type="molecule type" value="Genomic_DNA"/>
</dbReference>
<feature type="region of interest" description="Disordered" evidence="1">
    <location>
        <begin position="17"/>
        <end position="39"/>
    </location>
</feature>
<accession>A0A1N7SFF7</accession>
<comment type="caution">
    <text evidence="2">The sequence shown here is derived from an EMBL/GenBank/DDBJ whole genome shotgun (WGS) entry which is preliminary data.</text>
</comment>
<name>A0A1N7SFF7_9BURK</name>
<feature type="compositionally biased region" description="Polar residues" evidence="1">
    <location>
        <begin position="19"/>
        <end position="31"/>
    </location>
</feature>
<organism evidence="2 3">
    <name type="scientific">Paraburkholderia piptadeniae</name>
    <dbReference type="NCBI Taxonomy" id="1701573"/>
    <lineage>
        <taxon>Bacteria</taxon>
        <taxon>Pseudomonadati</taxon>
        <taxon>Pseudomonadota</taxon>
        <taxon>Betaproteobacteria</taxon>
        <taxon>Burkholderiales</taxon>
        <taxon>Burkholderiaceae</taxon>
        <taxon>Paraburkholderia</taxon>
    </lineage>
</organism>
<sequence>MIESRHSVATEREIMHANANPSATRVLNKTGKTSDFEEN</sequence>
<dbReference type="Proteomes" id="UP000195569">
    <property type="component" value="Unassembled WGS sequence"/>
</dbReference>
<proteinExistence type="predicted"/>
<reference evidence="2" key="1">
    <citation type="submission" date="2016-12" db="EMBL/GenBank/DDBJ databases">
        <authorList>
            <person name="Moulin L."/>
        </authorList>
    </citation>
    <scope>NUCLEOTIDE SEQUENCE [LARGE SCALE GENOMIC DNA]</scope>
    <source>
        <strain evidence="2">STM 7183</strain>
    </source>
</reference>
<gene>
    <name evidence="2" type="ORF">BN2476_500020</name>
</gene>
<evidence type="ECO:0000256" key="1">
    <source>
        <dbReference type="SAM" id="MobiDB-lite"/>
    </source>
</evidence>
<dbReference type="AlphaFoldDB" id="A0A1N7SFF7"/>